<feature type="compositionally biased region" description="Basic residues" evidence="1">
    <location>
        <begin position="704"/>
        <end position="719"/>
    </location>
</feature>
<dbReference type="AlphaFoldDB" id="A0A9P1D0S0"/>
<reference evidence="2" key="1">
    <citation type="submission" date="2022-10" db="EMBL/GenBank/DDBJ databases">
        <authorList>
            <person name="Chen Y."/>
            <person name="Dougan E. K."/>
            <person name="Chan C."/>
            <person name="Rhodes N."/>
            <person name="Thang M."/>
        </authorList>
    </citation>
    <scope>NUCLEOTIDE SEQUENCE</scope>
</reference>
<feature type="region of interest" description="Disordered" evidence="1">
    <location>
        <begin position="360"/>
        <end position="463"/>
    </location>
</feature>
<dbReference type="PANTHER" id="PTHR23244">
    <property type="entry name" value="KELCH REPEAT DOMAIN"/>
    <property type="match status" value="1"/>
</dbReference>
<sequence>AKTWQQVSASNPFERYYHSAVMDMQQRMWIFGGNADDDDDGTRSWNDLRYFDTQGGAVGTTTPSANGLIAEIIDDEAGTWQYVTASNPPAEREAPAVIDAQQRIWIFGGERSAGRYQGVDKGKAFFNDLHYFDTQASTWHEVTASNAPSMRTGHTSVIDAQRIWVFGGYYYESGLRFDRFNDLHYFDIQAKVWQEVSGQNTPSKRCYHTAVMDAKQRMWIFGGSGDGRGPKVKAKKFLLRDVWDKKSAKTWQEVKASNPPRPGVKHTAVMDAQQRMWIFGGLGSSGQAKTWQEVNASNAPSKTLFGHTAVMDAQQRMWIFGGGGCVTQESFRRRCVNPGIRAVAEEAALSCARFVRALGNLDGTLGTGSGGGERDCGEGRPERDRDRDRRSYREHCPRERSPTEEETVEESEEEQPRQKDIEVKVEQKEERSSRRSEPPPEPSRPPSWKADVEVVDPPLGGIPPTLEEIAASLESRPAPAARVKYDVEEALFWQRRALPLGSVLLVASPFSKEEDPLQLAVMVVEVDSQKEGVWCRVKVVGASTSAEKKEADKYFKGFRREVHICYPDAVVASGKKLEADAQRPRASAAGKEASRGEVTPSFVEKRLGALRGRGSELPLPTTRRREGSRLEPGGGAGGTHPRSPSRAVVKAVEIKKEVEMIRDDSSSHQTGRKKPRDMGKTLASGPSSISCGRGEGGKEEERRSRSRSHGRRRRKRRHSSSSSQSKASSRHQSSSSDDNLMALLKKRSMRAPGSACNAVERLSADGIVEEGYEASGLRHQRPKLLTYYQLILKPHLDPRGRDARELAVLARALDLLREGRLAELSDVLAARLLAIAIDTSTRQGWETYLLASDPAFQTFEGPGRESPALRCSNLVDFGILLAWGYRAGLVVFADRAEPTRAPRHRRRSLFPLPVPMPESASWDVAGIRRASSRSVYPNECGGTVYLDNFMSGHVGGAGELGGGRELQAAAMHAWESAGVLTTKDKQVVGARNATELGVRIDGVKGLLGGSPERVLKTIYVTLHHLGRSFWSKKETFGDPGHGRRGKEEHRDFEDIRCPLCGDSFSVASFAIIASALRSELAPRMSPAQIVQRLGLAPGATIHPSVAVPIGGDPLVDHMQDYTVSARTKARYEKAVSRILPFLEAQDSLADLDGVVCDWIELQWARGESIGIHWLDCRCVERIAFFLACASRNPQECMEDVQILVPYRGPTEGSSNDPCDSPGGGRGEFLALQYKDIEVAETCGIVTLLSSKSGLRTGGIDELHYFDIQATLF</sequence>
<evidence type="ECO:0000313" key="3">
    <source>
        <dbReference type="EMBL" id="CAL4789509.1"/>
    </source>
</evidence>
<organism evidence="2">
    <name type="scientific">Cladocopium goreaui</name>
    <dbReference type="NCBI Taxonomy" id="2562237"/>
    <lineage>
        <taxon>Eukaryota</taxon>
        <taxon>Sar</taxon>
        <taxon>Alveolata</taxon>
        <taxon>Dinophyceae</taxon>
        <taxon>Suessiales</taxon>
        <taxon>Symbiodiniaceae</taxon>
        <taxon>Cladocopium</taxon>
    </lineage>
</organism>
<dbReference type="InterPro" id="IPR015915">
    <property type="entry name" value="Kelch-typ_b-propeller"/>
</dbReference>
<proteinExistence type="predicted"/>
<keyword evidence="4" id="KW-1185">Reference proteome</keyword>
<comment type="caution">
    <text evidence="2">The sequence shown here is derived from an EMBL/GenBank/DDBJ whole genome shotgun (WGS) entry which is preliminary data.</text>
</comment>
<dbReference type="Gene3D" id="2.120.10.80">
    <property type="entry name" value="Kelch-type beta propeller"/>
    <property type="match status" value="1"/>
</dbReference>
<feature type="compositionally biased region" description="Basic and acidic residues" evidence="1">
    <location>
        <begin position="372"/>
        <end position="403"/>
    </location>
</feature>
<name>A0A9P1D0S0_9DINO</name>
<reference evidence="3 4" key="2">
    <citation type="submission" date="2024-05" db="EMBL/GenBank/DDBJ databases">
        <authorList>
            <person name="Chen Y."/>
            <person name="Shah S."/>
            <person name="Dougan E. K."/>
            <person name="Thang M."/>
            <person name="Chan C."/>
        </authorList>
    </citation>
    <scope>NUCLEOTIDE SEQUENCE [LARGE SCALE GENOMIC DNA]</scope>
</reference>
<protein>
    <submittedName>
        <fullName evidence="3">Ras guanine nucleotide exchange factor F (RasGEF domain-containing protein F)</fullName>
    </submittedName>
</protein>
<feature type="non-terminal residue" evidence="2">
    <location>
        <position position="1272"/>
    </location>
</feature>
<feature type="compositionally biased region" description="Basic and acidic residues" evidence="1">
    <location>
        <begin position="414"/>
        <end position="438"/>
    </location>
</feature>
<evidence type="ECO:0000256" key="1">
    <source>
        <dbReference type="SAM" id="MobiDB-lite"/>
    </source>
</evidence>
<dbReference type="EMBL" id="CAMXCT020003063">
    <property type="protein sequence ID" value="CAL1155572.1"/>
    <property type="molecule type" value="Genomic_DNA"/>
</dbReference>
<gene>
    <name evidence="2" type="ORF">C1SCF055_LOCUS28167</name>
</gene>
<feature type="region of interest" description="Disordered" evidence="1">
    <location>
        <begin position="576"/>
        <end position="737"/>
    </location>
</feature>
<feature type="non-terminal residue" evidence="2">
    <location>
        <position position="1"/>
    </location>
</feature>
<feature type="compositionally biased region" description="Basic and acidic residues" evidence="1">
    <location>
        <begin position="652"/>
        <end position="666"/>
    </location>
</feature>
<dbReference type="EMBL" id="CAMXCT010003063">
    <property type="protein sequence ID" value="CAI4002197.1"/>
    <property type="molecule type" value="Genomic_DNA"/>
</dbReference>
<dbReference type="EMBL" id="CAMXCT030003063">
    <property type="protein sequence ID" value="CAL4789509.1"/>
    <property type="molecule type" value="Genomic_DNA"/>
</dbReference>
<feature type="compositionally biased region" description="Acidic residues" evidence="1">
    <location>
        <begin position="404"/>
        <end position="413"/>
    </location>
</feature>
<dbReference type="Pfam" id="PF24681">
    <property type="entry name" value="Kelch_KLHDC2_KLHL20_DRC7"/>
    <property type="match status" value="1"/>
</dbReference>
<dbReference type="OrthoDB" id="288452at2759"/>
<dbReference type="Proteomes" id="UP001152797">
    <property type="component" value="Unassembled WGS sequence"/>
</dbReference>
<feature type="compositionally biased region" description="Low complexity" evidence="1">
    <location>
        <begin position="720"/>
        <end position="736"/>
    </location>
</feature>
<evidence type="ECO:0000313" key="4">
    <source>
        <dbReference type="Proteomes" id="UP001152797"/>
    </source>
</evidence>
<dbReference type="SUPFAM" id="SSF117281">
    <property type="entry name" value="Kelch motif"/>
    <property type="match status" value="1"/>
</dbReference>
<dbReference type="PANTHER" id="PTHR23244:SF471">
    <property type="entry name" value="GUANINE NUCLEOTIDE-BINDING PROTEIN SUBUNIT BETA 1-RELATED"/>
    <property type="match status" value="1"/>
</dbReference>
<evidence type="ECO:0000313" key="2">
    <source>
        <dbReference type="EMBL" id="CAI4002197.1"/>
    </source>
</evidence>
<accession>A0A9P1D0S0</accession>